<name>A0A2J6NLB5_9LACO</name>
<protein>
    <submittedName>
        <fullName evidence="3">DUF1129 domain-containing protein</fullName>
    </submittedName>
</protein>
<evidence type="ECO:0000256" key="1">
    <source>
        <dbReference type="SAM" id="MobiDB-lite"/>
    </source>
</evidence>
<dbReference type="Pfam" id="PF06570">
    <property type="entry name" value="DUF1129"/>
    <property type="match status" value="1"/>
</dbReference>
<evidence type="ECO:0000313" key="4">
    <source>
        <dbReference type="Proteomes" id="UP000239920"/>
    </source>
</evidence>
<evidence type="ECO:0000313" key="3">
    <source>
        <dbReference type="EMBL" id="PMB82121.1"/>
    </source>
</evidence>
<feature type="region of interest" description="Disordered" evidence="1">
    <location>
        <begin position="1"/>
        <end position="35"/>
    </location>
</feature>
<feature type="transmembrane region" description="Helical" evidence="2">
    <location>
        <begin position="192"/>
        <end position="214"/>
    </location>
</feature>
<feature type="transmembrane region" description="Helical" evidence="2">
    <location>
        <begin position="226"/>
        <end position="242"/>
    </location>
</feature>
<organism evidence="3 4">
    <name type="scientific">Limosilactobacillus pontis</name>
    <dbReference type="NCBI Taxonomy" id="35787"/>
    <lineage>
        <taxon>Bacteria</taxon>
        <taxon>Bacillati</taxon>
        <taxon>Bacillota</taxon>
        <taxon>Bacilli</taxon>
        <taxon>Lactobacillales</taxon>
        <taxon>Lactobacillaceae</taxon>
        <taxon>Limosilactobacillus</taxon>
    </lineage>
</organism>
<reference evidence="3 4" key="1">
    <citation type="submission" date="2017-09" db="EMBL/GenBank/DDBJ databases">
        <title>Bacterial strain isolated from the female urinary microbiota.</title>
        <authorList>
            <person name="Thomas-White K."/>
            <person name="Kumar N."/>
            <person name="Forster S."/>
            <person name="Putonti C."/>
            <person name="Lawley T."/>
            <person name="Wolfe A.J."/>
        </authorList>
    </citation>
    <scope>NUCLEOTIDE SEQUENCE [LARGE SCALE GENOMIC DNA]</scope>
    <source>
        <strain evidence="3 4">UMB0683</strain>
    </source>
</reference>
<dbReference type="InterPro" id="IPR036259">
    <property type="entry name" value="MFS_trans_sf"/>
</dbReference>
<dbReference type="AlphaFoldDB" id="A0A2J6NLB5"/>
<dbReference type="SUPFAM" id="SSF103473">
    <property type="entry name" value="MFS general substrate transporter"/>
    <property type="match status" value="1"/>
</dbReference>
<sequence>MSEEQTHNQARNAAAGQRQKEHVKAQRQAQGSAFGQYHLTRKNEEFMYQLNKQLDRQGVASDKKPAMLEETAQQLAAGQKKGKTAKALFGTPTAYAKELKNPKKTPEHMTKKSIWMLAIDNALIFLSIFTFMFGLMFWLSPLAMRSSRAGSSGITAILLVAILGGVLFGYVTTQLQPTKNKDGKWVQTKPMWFRVLTVAFGLVAWLAVYMLASLLPNVINPRLNQWAYLAIAVVTFAGDIYYRRKYHITGGFYGGNRRR</sequence>
<dbReference type="InterPro" id="IPR009214">
    <property type="entry name" value="DUF1129"/>
</dbReference>
<dbReference type="EMBL" id="PNFV01000009">
    <property type="protein sequence ID" value="PMB82121.1"/>
    <property type="molecule type" value="Genomic_DNA"/>
</dbReference>
<accession>A0A2J6NLB5</accession>
<feature type="transmembrane region" description="Helical" evidence="2">
    <location>
        <begin position="151"/>
        <end position="171"/>
    </location>
</feature>
<feature type="compositionally biased region" description="Low complexity" evidence="1">
    <location>
        <begin position="8"/>
        <end position="17"/>
    </location>
</feature>
<keyword evidence="2" id="KW-1133">Transmembrane helix</keyword>
<feature type="transmembrane region" description="Helical" evidence="2">
    <location>
        <begin position="114"/>
        <end position="139"/>
    </location>
</feature>
<dbReference type="OrthoDB" id="2143285at2"/>
<gene>
    <name evidence="3" type="ORF">CK797_07535</name>
</gene>
<dbReference type="Proteomes" id="UP000239920">
    <property type="component" value="Unassembled WGS sequence"/>
</dbReference>
<dbReference type="PIRSF" id="PIRSF033111">
    <property type="entry name" value="UCP033111"/>
    <property type="match status" value="1"/>
</dbReference>
<proteinExistence type="predicted"/>
<comment type="caution">
    <text evidence="3">The sequence shown here is derived from an EMBL/GenBank/DDBJ whole genome shotgun (WGS) entry which is preliminary data.</text>
</comment>
<dbReference type="RefSeq" id="WP_104689150.1">
    <property type="nucleotide sequence ID" value="NZ_JBKTHY010000009.1"/>
</dbReference>
<keyword evidence="2" id="KW-0472">Membrane</keyword>
<evidence type="ECO:0000256" key="2">
    <source>
        <dbReference type="SAM" id="Phobius"/>
    </source>
</evidence>
<keyword evidence="2" id="KW-0812">Transmembrane</keyword>